<sequence length="524" mass="57999">MTAPEQQAATLESLSGEAWNRLAPAAIIHFIIKFVIGFAKNGIQNVAYLGGIAIFTGDNRWFILGAIAAVAGAALLVGGILSYLNFRFRLDGQTFLIHRGVLNKKRLTLSFDRIQNVVVKEPFYFRPFGLVALALESAGSSDEEVSLAGIPTSLAQDIRRAVLERRSKPAATAPTSERSESKGPDVAPQTKTEDSELLLAQPVSELARYGLSNNNIWVVAGIVVGAIFQQFDAWEEDAEAFIEASVIPVTGDDSTVLGLLFAAGLVTVLLLLTLFSVVGAIIVYYRFRLSYADGRYHRETGLFERLETSVPETKVQSLQINQPWPALLLGRWHLVMKQVGFGGTNNPAQNRKSNFIIPSVLPAFYQALSNRLFGQMDWQTMQLRAISRFYVWKTVFYFALLPAMLATIPLAANVGMAGLAPLLLPFLAIPFVILRHARFGYWSDGKVAVVRQGFVGTRMTVFPFHKAQTVSLTQSPSQRRWQLATLKVQLAGQTLTIPYMPLADAEAWRDRILYEVETSRKAWM</sequence>
<feature type="transmembrane region" description="Helical" evidence="2">
    <location>
        <begin position="259"/>
        <end position="285"/>
    </location>
</feature>
<keyword evidence="5" id="KW-1185">Reference proteome</keyword>
<reference evidence="4 5" key="1">
    <citation type="submission" date="2016-10" db="EMBL/GenBank/DDBJ databases">
        <authorList>
            <person name="de Groot N.N."/>
        </authorList>
    </citation>
    <scope>NUCLEOTIDE SEQUENCE [LARGE SCALE GENOMIC DNA]</scope>
    <source>
        <strain evidence="4 5">CGMCC 1.9109</strain>
    </source>
</reference>
<dbReference type="AlphaFoldDB" id="A0A1G6YTH4"/>
<organism evidence="4 5">
    <name type="scientific">Kordiimonas lacus</name>
    <dbReference type="NCBI Taxonomy" id="637679"/>
    <lineage>
        <taxon>Bacteria</taxon>
        <taxon>Pseudomonadati</taxon>
        <taxon>Pseudomonadota</taxon>
        <taxon>Alphaproteobacteria</taxon>
        <taxon>Kordiimonadales</taxon>
        <taxon>Kordiimonadaceae</taxon>
        <taxon>Kordiimonas</taxon>
    </lineage>
</organism>
<feature type="domain" description="YdbS-like PH" evidence="3">
    <location>
        <begin position="83"/>
        <end position="160"/>
    </location>
</feature>
<evidence type="ECO:0000256" key="1">
    <source>
        <dbReference type="SAM" id="MobiDB-lite"/>
    </source>
</evidence>
<dbReference type="STRING" id="637679.GCA_001550055_01399"/>
<keyword evidence="2" id="KW-0472">Membrane</keyword>
<dbReference type="RefSeq" id="WP_068302895.1">
    <property type="nucleotide sequence ID" value="NZ_FNAK01000003.1"/>
</dbReference>
<protein>
    <submittedName>
        <fullName evidence="4">Putative membrane protein</fullName>
    </submittedName>
</protein>
<proteinExistence type="predicted"/>
<gene>
    <name evidence="4" type="ORF">SAMN04488071_1718</name>
</gene>
<feature type="transmembrane region" description="Helical" evidence="2">
    <location>
        <begin position="214"/>
        <end position="231"/>
    </location>
</feature>
<keyword evidence="2" id="KW-1133">Transmembrane helix</keyword>
<dbReference type="PANTHER" id="PTHR34473">
    <property type="entry name" value="UPF0699 TRANSMEMBRANE PROTEIN YDBS"/>
    <property type="match status" value="1"/>
</dbReference>
<feature type="domain" description="YdbS-like PH" evidence="3">
    <location>
        <begin position="438"/>
        <end position="512"/>
    </location>
</feature>
<dbReference type="Pfam" id="PF03703">
    <property type="entry name" value="bPH_2"/>
    <property type="match status" value="2"/>
</dbReference>
<evidence type="ECO:0000313" key="4">
    <source>
        <dbReference type="EMBL" id="SDD92947.1"/>
    </source>
</evidence>
<dbReference type="PIRSF" id="PIRSF026631">
    <property type="entry name" value="UCP026631"/>
    <property type="match status" value="1"/>
</dbReference>
<accession>A0A1G6YTH4</accession>
<dbReference type="EMBL" id="FNAK01000003">
    <property type="protein sequence ID" value="SDD92947.1"/>
    <property type="molecule type" value="Genomic_DNA"/>
</dbReference>
<dbReference type="InterPro" id="IPR014529">
    <property type="entry name" value="UCP026631"/>
</dbReference>
<evidence type="ECO:0000259" key="3">
    <source>
        <dbReference type="Pfam" id="PF03703"/>
    </source>
</evidence>
<name>A0A1G6YTH4_9PROT</name>
<evidence type="ECO:0000256" key="2">
    <source>
        <dbReference type="SAM" id="Phobius"/>
    </source>
</evidence>
<dbReference type="InterPro" id="IPR005182">
    <property type="entry name" value="YdbS-like_PH"/>
</dbReference>
<feature type="transmembrane region" description="Helical" evidence="2">
    <location>
        <begin position="61"/>
        <end position="84"/>
    </location>
</feature>
<feature type="transmembrane region" description="Helical" evidence="2">
    <location>
        <begin position="389"/>
        <end position="408"/>
    </location>
</feature>
<dbReference type="OrthoDB" id="8481729at2"/>
<feature type="transmembrane region" description="Helical" evidence="2">
    <location>
        <begin position="414"/>
        <end position="434"/>
    </location>
</feature>
<feature type="region of interest" description="Disordered" evidence="1">
    <location>
        <begin position="166"/>
        <end position="192"/>
    </location>
</feature>
<keyword evidence="2" id="KW-0812">Transmembrane</keyword>
<dbReference type="PANTHER" id="PTHR34473:SF2">
    <property type="entry name" value="UPF0699 TRANSMEMBRANE PROTEIN YDBT"/>
    <property type="match status" value="1"/>
</dbReference>
<dbReference type="Proteomes" id="UP000183685">
    <property type="component" value="Unassembled WGS sequence"/>
</dbReference>
<evidence type="ECO:0000313" key="5">
    <source>
        <dbReference type="Proteomes" id="UP000183685"/>
    </source>
</evidence>